<dbReference type="RefSeq" id="XP_018039682.1">
    <property type="nucleotide sequence ID" value="XM_018186245.1"/>
</dbReference>
<proteinExistence type="predicted"/>
<dbReference type="GeneID" id="28769731"/>
<organism evidence="2 3">
    <name type="scientific">Paraphaeosphaeria sporulosa</name>
    <dbReference type="NCBI Taxonomy" id="1460663"/>
    <lineage>
        <taxon>Eukaryota</taxon>
        <taxon>Fungi</taxon>
        <taxon>Dikarya</taxon>
        <taxon>Ascomycota</taxon>
        <taxon>Pezizomycotina</taxon>
        <taxon>Dothideomycetes</taxon>
        <taxon>Pleosporomycetidae</taxon>
        <taxon>Pleosporales</taxon>
        <taxon>Massarineae</taxon>
        <taxon>Didymosphaeriaceae</taxon>
        <taxon>Paraphaeosphaeria</taxon>
    </lineage>
</organism>
<dbReference type="AlphaFoldDB" id="A0A177CRB5"/>
<evidence type="ECO:0000313" key="2">
    <source>
        <dbReference type="EMBL" id="OAG09317.1"/>
    </source>
</evidence>
<accession>A0A177CRB5</accession>
<reference evidence="2 3" key="1">
    <citation type="submission" date="2016-05" db="EMBL/GenBank/DDBJ databases">
        <title>Comparative analysis of secretome profiles of manganese(II)-oxidizing ascomycete fungi.</title>
        <authorList>
            <consortium name="DOE Joint Genome Institute"/>
            <person name="Zeiner C.A."/>
            <person name="Purvine S.O."/>
            <person name="Zink E.M."/>
            <person name="Wu S."/>
            <person name="Pasa-Tolic L."/>
            <person name="Chaput D.L."/>
            <person name="Haridas S."/>
            <person name="Grigoriev I.V."/>
            <person name="Santelli C.M."/>
            <person name="Hansel C.M."/>
        </authorList>
    </citation>
    <scope>NUCLEOTIDE SEQUENCE [LARGE SCALE GENOMIC DNA]</scope>
    <source>
        <strain evidence="2 3">AP3s5-JAC2a</strain>
    </source>
</reference>
<evidence type="ECO:0000313" key="3">
    <source>
        <dbReference type="Proteomes" id="UP000077069"/>
    </source>
</evidence>
<keyword evidence="3" id="KW-1185">Reference proteome</keyword>
<feature type="compositionally biased region" description="Basic and acidic residues" evidence="1">
    <location>
        <begin position="102"/>
        <end position="114"/>
    </location>
</feature>
<name>A0A177CRB5_9PLEO</name>
<feature type="region of interest" description="Disordered" evidence="1">
    <location>
        <begin position="99"/>
        <end position="123"/>
    </location>
</feature>
<evidence type="ECO:0000256" key="1">
    <source>
        <dbReference type="SAM" id="MobiDB-lite"/>
    </source>
</evidence>
<protein>
    <submittedName>
        <fullName evidence="2">Uncharacterized protein</fullName>
    </submittedName>
</protein>
<dbReference type="Proteomes" id="UP000077069">
    <property type="component" value="Unassembled WGS sequence"/>
</dbReference>
<gene>
    <name evidence="2" type="ORF">CC84DRAFT_433922</name>
</gene>
<dbReference type="EMBL" id="KV441549">
    <property type="protein sequence ID" value="OAG09317.1"/>
    <property type="molecule type" value="Genomic_DNA"/>
</dbReference>
<dbReference type="InParanoid" id="A0A177CRB5"/>
<sequence length="253" mass="27943">MNVLRMTGSTHMPLPIITPTLSTTKRRTIPVTTTASQSLTMHGTCHTRSAMRLRALILSIPASCAHKSRCRLKPQVSQSRRIIWHFKWSHTMGPIAGAGRGDLQDSRQFPEGHGKLSPSGDADVQFTGHATIKDELQNSSSISDACPPVLVWTSLKSWQTPLEMVADGPASKTYCVQVDNLPGQPFQYKVRVGNRRVLDDHIGLRRRSNHECGLEDSQPEVTDDCRFPIVTCRPHGVSTKSTSLLRSNVAVRS</sequence>